<dbReference type="PATRIC" id="fig|61435.5.peg.297"/>
<dbReference type="Proteomes" id="UP000053577">
    <property type="component" value="Unassembled WGS sequence"/>
</dbReference>
<evidence type="ECO:0000313" key="3">
    <source>
        <dbReference type="Proteomes" id="UP000053577"/>
    </source>
</evidence>
<dbReference type="Gene3D" id="3.10.129.10">
    <property type="entry name" value="Hotdog Thioesterase"/>
    <property type="match status" value="1"/>
</dbReference>
<dbReference type="AlphaFoldDB" id="A0A0V8M4G4"/>
<dbReference type="Pfam" id="PF01575">
    <property type="entry name" value="MaoC_dehydratas"/>
    <property type="match status" value="1"/>
</dbReference>
<feature type="domain" description="MaoC-like" evidence="1">
    <location>
        <begin position="17"/>
        <end position="112"/>
    </location>
</feature>
<accession>A0A0V8M4G4</accession>
<comment type="caution">
    <text evidence="2">The sequence shown here is derived from an EMBL/GenBank/DDBJ whole genome shotgun (WGS) entry which is preliminary data.</text>
</comment>
<dbReference type="SUPFAM" id="SSF54637">
    <property type="entry name" value="Thioesterase/thiol ester dehydrase-isomerase"/>
    <property type="match status" value="1"/>
</dbReference>
<name>A0A0V8M4G4_9CHLR</name>
<dbReference type="EMBL" id="JGYD01000010">
    <property type="protein sequence ID" value="KSV18669.1"/>
    <property type="molecule type" value="Genomic_DNA"/>
</dbReference>
<evidence type="ECO:0000259" key="1">
    <source>
        <dbReference type="Pfam" id="PF01575"/>
    </source>
</evidence>
<dbReference type="InterPro" id="IPR029069">
    <property type="entry name" value="HotDog_dom_sf"/>
</dbReference>
<organism evidence="2 3">
    <name type="scientific">Dehalococcoides mccartyi</name>
    <dbReference type="NCBI Taxonomy" id="61435"/>
    <lineage>
        <taxon>Bacteria</taxon>
        <taxon>Bacillati</taxon>
        <taxon>Chloroflexota</taxon>
        <taxon>Dehalococcoidia</taxon>
        <taxon>Dehalococcoidales</taxon>
        <taxon>Dehalococcoidaceae</taxon>
        <taxon>Dehalococcoides</taxon>
    </lineage>
</organism>
<gene>
    <name evidence="2" type="ORF">DA01_01460</name>
</gene>
<proteinExistence type="predicted"/>
<dbReference type="RefSeq" id="WP_058292158.1">
    <property type="nucleotide sequence ID" value="NZ_JAJFUO010000004.1"/>
</dbReference>
<reference evidence="2 3" key="1">
    <citation type="journal article" date="2015" name="Sci. Rep.">
        <title>A comparative genomics and reductive dehalogenase gene transcription study of two chloroethene-respiring bacteria, Dehalococcoides mccartyi strains MB and 11a.</title>
        <authorList>
            <person name="Low A."/>
            <person name="Shen Z."/>
            <person name="Cheng D."/>
            <person name="Rogers M.J."/>
            <person name="Lee P.K."/>
            <person name="He J."/>
        </authorList>
    </citation>
    <scope>NUCLEOTIDE SEQUENCE [LARGE SCALE GENOMIC DNA]</scope>
    <source>
        <strain evidence="2 3">MB</strain>
    </source>
</reference>
<dbReference type="InterPro" id="IPR002539">
    <property type="entry name" value="MaoC-like_dom"/>
</dbReference>
<protein>
    <submittedName>
        <fullName evidence="2">Acyl dehydratase</fullName>
    </submittedName>
</protein>
<dbReference type="OrthoDB" id="9801625at2"/>
<sequence length="137" mass="14476">MTSVFENITEGQEIACQMLALSSRDLVIWAGASGDYNPIHYDKDIALKKGLGGVVVPGQLVGAMLGSLASRFACPSGRLAKLSVSYKKMMPLGENLVLKGIVSSKADTPESKSLSLKLWAEDTVGDKTVTAAAVILY</sequence>
<evidence type="ECO:0000313" key="2">
    <source>
        <dbReference type="EMBL" id="KSV18669.1"/>
    </source>
</evidence>